<dbReference type="PANTHER" id="PTHR13318:SF95">
    <property type="entry name" value="F-BOX PROTEIN YLR352W"/>
    <property type="match status" value="1"/>
</dbReference>
<evidence type="ECO:0000313" key="4">
    <source>
        <dbReference type="Proteomes" id="UP001209540"/>
    </source>
</evidence>
<proteinExistence type="predicted"/>
<dbReference type="InterPro" id="IPR001810">
    <property type="entry name" value="F-box_dom"/>
</dbReference>
<feature type="region of interest" description="Disordered" evidence="1">
    <location>
        <begin position="409"/>
        <end position="429"/>
    </location>
</feature>
<evidence type="ECO:0000259" key="2">
    <source>
        <dbReference type="PROSITE" id="PS50181"/>
    </source>
</evidence>
<dbReference type="AlphaFoldDB" id="A0AAD5K1Q6"/>
<reference evidence="3" key="2">
    <citation type="submission" date="2023-02" db="EMBL/GenBank/DDBJ databases">
        <authorList>
            <consortium name="DOE Joint Genome Institute"/>
            <person name="Mondo S.J."/>
            <person name="Chang Y."/>
            <person name="Wang Y."/>
            <person name="Ahrendt S."/>
            <person name="Andreopoulos W."/>
            <person name="Barry K."/>
            <person name="Beard J."/>
            <person name="Benny G.L."/>
            <person name="Blankenship S."/>
            <person name="Bonito G."/>
            <person name="Cuomo C."/>
            <person name="Desiro A."/>
            <person name="Gervers K.A."/>
            <person name="Hundley H."/>
            <person name="Kuo A."/>
            <person name="LaButti K."/>
            <person name="Lang B.F."/>
            <person name="Lipzen A."/>
            <person name="O'Donnell K."/>
            <person name="Pangilinan J."/>
            <person name="Reynolds N."/>
            <person name="Sandor L."/>
            <person name="Smith M.W."/>
            <person name="Tsang A."/>
            <person name="Grigoriev I.V."/>
            <person name="Stajich J.E."/>
            <person name="Spatafora J.W."/>
        </authorList>
    </citation>
    <scope>NUCLEOTIDE SEQUENCE</scope>
    <source>
        <strain evidence="3">RSA 2281</strain>
    </source>
</reference>
<dbReference type="SUPFAM" id="SSF81383">
    <property type="entry name" value="F-box domain"/>
    <property type="match status" value="1"/>
</dbReference>
<feature type="compositionally biased region" description="Basic and acidic residues" evidence="1">
    <location>
        <begin position="410"/>
        <end position="429"/>
    </location>
</feature>
<keyword evidence="4" id="KW-1185">Reference proteome</keyword>
<evidence type="ECO:0000256" key="1">
    <source>
        <dbReference type="SAM" id="MobiDB-lite"/>
    </source>
</evidence>
<dbReference type="GO" id="GO:0019005">
    <property type="term" value="C:SCF ubiquitin ligase complex"/>
    <property type="evidence" value="ECO:0007669"/>
    <property type="project" value="TreeGrafter"/>
</dbReference>
<dbReference type="Pfam" id="PF00646">
    <property type="entry name" value="F-box"/>
    <property type="match status" value="1"/>
</dbReference>
<dbReference type="InterPro" id="IPR011990">
    <property type="entry name" value="TPR-like_helical_dom_sf"/>
</dbReference>
<dbReference type="Proteomes" id="UP001209540">
    <property type="component" value="Unassembled WGS sequence"/>
</dbReference>
<accession>A0AAD5K1Q6</accession>
<gene>
    <name evidence="3" type="ORF">BDA99DRAFT_558968</name>
</gene>
<evidence type="ECO:0000313" key="3">
    <source>
        <dbReference type="EMBL" id="KAI9264855.1"/>
    </source>
</evidence>
<dbReference type="PROSITE" id="PS50181">
    <property type="entry name" value="FBOX"/>
    <property type="match status" value="1"/>
</dbReference>
<dbReference type="PANTHER" id="PTHR13318">
    <property type="entry name" value="PARTNER OF PAIRED, ISOFORM B-RELATED"/>
    <property type="match status" value="1"/>
</dbReference>
<dbReference type="Gene3D" id="1.25.40.10">
    <property type="entry name" value="Tetratricopeptide repeat domain"/>
    <property type="match status" value="1"/>
</dbReference>
<dbReference type="Gene3D" id="1.20.1280.50">
    <property type="match status" value="1"/>
</dbReference>
<sequence>MTKRKVGQEDRDTKRTHCINFITTCTLSHSLSDIYDVTDPCRFPFDQAITAIDKTEYKDAIDTATFGLDDLIKKQIALLDVRAKAFGLVNDFDNGIKDAMQMIQLMPSIALGYLRCGDLYSVRCNHKQAYSIYKQGYHATDKANPDRALLKERYEREQSQLDRRVDFITQLPFDLLPIVMERFAPRDLLKLLDVSRRWRYRLSEECASLWSTVMIDNGCSSKWQWKRQEFSRITHVAQHIIQLHLSEVMDVRSMEEIFIPMANNKFTRLQELIIHGCVFRIEGKIQHALEQVKETLTKLAIHDLREPHRFSYLPFKAILSTCQNLKTFCYQHYILPHPIYTDSFQKGKLSSITTLVLEVKFISEMDVDAILEFCPKLRTLALGRCPFQVIRYAIPRYCHALEKLTLNAPEKSEEEDKKEGEDRQQYGLKDDRDWKPGDGIRYINVGHVDRVDQLVPILTACTHSLEWLSIQFNFSTSLNGAHRFIGVLQQMNPLNKLEKLTVMNCGGIKNNEIVTRLLQKSPHLTHVFFKECDLFERGSNGPFQAIKQLNHLQDLYFREIAYADTHAMMDMFQHLISKGTSAKLQRITFYNCPFLSDTLLVAISHLLTLVDISIYTLYDAEITTDGFLRFCDNLRQHSSLKRLSLRCTDCASSQAIRYLQEIASLRELCLDGTSSFTRDDLIDFSGHVNIDF</sequence>
<dbReference type="InterPro" id="IPR036047">
    <property type="entry name" value="F-box-like_dom_sf"/>
</dbReference>
<dbReference type="EMBL" id="JAIXMP010000011">
    <property type="protein sequence ID" value="KAI9264855.1"/>
    <property type="molecule type" value="Genomic_DNA"/>
</dbReference>
<dbReference type="Gene3D" id="3.80.10.10">
    <property type="entry name" value="Ribonuclease Inhibitor"/>
    <property type="match status" value="2"/>
</dbReference>
<organism evidence="3 4">
    <name type="scientific">Phascolomyces articulosus</name>
    <dbReference type="NCBI Taxonomy" id="60185"/>
    <lineage>
        <taxon>Eukaryota</taxon>
        <taxon>Fungi</taxon>
        <taxon>Fungi incertae sedis</taxon>
        <taxon>Mucoromycota</taxon>
        <taxon>Mucoromycotina</taxon>
        <taxon>Mucoromycetes</taxon>
        <taxon>Mucorales</taxon>
        <taxon>Lichtheimiaceae</taxon>
        <taxon>Phascolomyces</taxon>
    </lineage>
</organism>
<feature type="domain" description="F-box" evidence="2">
    <location>
        <begin position="165"/>
        <end position="213"/>
    </location>
</feature>
<dbReference type="InterPro" id="IPR032675">
    <property type="entry name" value="LRR_dom_sf"/>
</dbReference>
<dbReference type="SUPFAM" id="SSF48452">
    <property type="entry name" value="TPR-like"/>
    <property type="match status" value="1"/>
</dbReference>
<dbReference type="GO" id="GO:0031146">
    <property type="term" value="P:SCF-dependent proteasomal ubiquitin-dependent protein catabolic process"/>
    <property type="evidence" value="ECO:0007669"/>
    <property type="project" value="TreeGrafter"/>
</dbReference>
<reference evidence="3" key="1">
    <citation type="journal article" date="2022" name="IScience">
        <title>Evolution of zygomycete secretomes and the origins of terrestrial fungal ecologies.</title>
        <authorList>
            <person name="Chang Y."/>
            <person name="Wang Y."/>
            <person name="Mondo S."/>
            <person name="Ahrendt S."/>
            <person name="Andreopoulos W."/>
            <person name="Barry K."/>
            <person name="Beard J."/>
            <person name="Benny G.L."/>
            <person name="Blankenship S."/>
            <person name="Bonito G."/>
            <person name="Cuomo C."/>
            <person name="Desiro A."/>
            <person name="Gervers K.A."/>
            <person name="Hundley H."/>
            <person name="Kuo A."/>
            <person name="LaButti K."/>
            <person name="Lang B.F."/>
            <person name="Lipzen A."/>
            <person name="O'Donnell K."/>
            <person name="Pangilinan J."/>
            <person name="Reynolds N."/>
            <person name="Sandor L."/>
            <person name="Smith M.E."/>
            <person name="Tsang A."/>
            <person name="Grigoriev I.V."/>
            <person name="Stajich J.E."/>
            <person name="Spatafora J.W."/>
        </authorList>
    </citation>
    <scope>NUCLEOTIDE SEQUENCE</scope>
    <source>
        <strain evidence="3">RSA 2281</strain>
    </source>
</reference>
<protein>
    <recommendedName>
        <fullName evidence="2">F-box domain-containing protein</fullName>
    </recommendedName>
</protein>
<dbReference type="SUPFAM" id="SSF52047">
    <property type="entry name" value="RNI-like"/>
    <property type="match status" value="2"/>
</dbReference>
<comment type="caution">
    <text evidence="3">The sequence shown here is derived from an EMBL/GenBank/DDBJ whole genome shotgun (WGS) entry which is preliminary data.</text>
</comment>
<name>A0AAD5K1Q6_9FUNG</name>